<keyword evidence="1" id="KW-0732">Signal</keyword>
<sequence>MSRNHLFLFIFTLLLPKCTIGSRAFFVRSRLKVGSLVSSYCAFVCKVNTKNNTLTHIHTYIKTIQKNINTKITTNSHKYQAHMLRVSGTWLKIHAMQTTTTTTETIAIALT</sequence>
<dbReference type="Proteomes" id="UP000606786">
    <property type="component" value="Unassembled WGS sequence"/>
</dbReference>
<gene>
    <name evidence="2" type="ORF">CCAP1982_LOCUS23044</name>
</gene>
<evidence type="ECO:0000313" key="2">
    <source>
        <dbReference type="EMBL" id="CAD7015090.1"/>
    </source>
</evidence>
<accession>A0A811VII0</accession>
<protein>
    <submittedName>
        <fullName evidence="2">(Mediterranean fruit fly) hypothetical protein</fullName>
    </submittedName>
</protein>
<organism evidence="2 3">
    <name type="scientific">Ceratitis capitata</name>
    <name type="common">Mediterranean fruit fly</name>
    <name type="synonym">Tephritis capitata</name>
    <dbReference type="NCBI Taxonomy" id="7213"/>
    <lineage>
        <taxon>Eukaryota</taxon>
        <taxon>Metazoa</taxon>
        <taxon>Ecdysozoa</taxon>
        <taxon>Arthropoda</taxon>
        <taxon>Hexapoda</taxon>
        <taxon>Insecta</taxon>
        <taxon>Pterygota</taxon>
        <taxon>Neoptera</taxon>
        <taxon>Endopterygota</taxon>
        <taxon>Diptera</taxon>
        <taxon>Brachycera</taxon>
        <taxon>Muscomorpha</taxon>
        <taxon>Tephritoidea</taxon>
        <taxon>Tephritidae</taxon>
        <taxon>Ceratitis</taxon>
        <taxon>Ceratitis</taxon>
    </lineage>
</organism>
<dbReference type="AlphaFoldDB" id="A0A811VII0"/>
<dbReference type="EMBL" id="CAJHJT010000056">
    <property type="protein sequence ID" value="CAD7015090.1"/>
    <property type="molecule type" value="Genomic_DNA"/>
</dbReference>
<feature type="signal peptide" evidence="1">
    <location>
        <begin position="1"/>
        <end position="21"/>
    </location>
</feature>
<evidence type="ECO:0000256" key="1">
    <source>
        <dbReference type="SAM" id="SignalP"/>
    </source>
</evidence>
<feature type="chain" id="PRO_5032977611" evidence="1">
    <location>
        <begin position="22"/>
        <end position="111"/>
    </location>
</feature>
<comment type="caution">
    <text evidence="2">The sequence shown here is derived from an EMBL/GenBank/DDBJ whole genome shotgun (WGS) entry which is preliminary data.</text>
</comment>
<proteinExistence type="predicted"/>
<keyword evidence="3" id="KW-1185">Reference proteome</keyword>
<evidence type="ECO:0000313" key="3">
    <source>
        <dbReference type="Proteomes" id="UP000606786"/>
    </source>
</evidence>
<reference evidence="2" key="1">
    <citation type="submission" date="2020-11" db="EMBL/GenBank/DDBJ databases">
        <authorList>
            <person name="Whitehead M."/>
        </authorList>
    </citation>
    <scope>NUCLEOTIDE SEQUENCE</scope>
    <source>
        <strain evidence="2">EGII</strain>
    </source>
</reference>
<name>A0A811VII0_CERCA</name>